<dbReference type="GO" id="GO:0000776">
    <property type="term" value="C:kinetochore"/>
    <property type="evidence" value="ECO:0007669"/>
    <property type="project" value="TreeGrafter"/>
</dbReference>
<dbReference type="Proteomes" id="UP000790833">
    <property type="component" value="Unassembled WGS sequence"/>
</dbReference>
<accession>A0A9P7VBJ7</accession>
<reference evidence="4" key="1">
    <citation type="submission" date="2021-03" db="EMBL/GenBank/DDBJ databases">
        <authorList>
            <person name="Palmer J.M."/>
        </authorList>
    </citation>
    <scope>NUCLEOTIDE SEQUENCE</scope>
    <source>
        <strain evidence="4">ARV_011</strain>
    </source>
</reference>
<feature type="region of interest" description="Disordered" evidence="2">
    <location>
        <begin position="153"/>
        <end position="204"/>
    </location>
</feature>
<comment type="caution">
    <text evidence="4">The sequence shown here is derived from an EMBL/GenBank/DDBJ whole genome shotgun (WGS) entry which is preliminary data.</text>
</comment>
<dbReference type="PANTHER" id="PTHR28260">
    <property type="entry name" value="SPINDLE POLE BODY COMPONENT SPC105"/>
    <property type="match status" value="1"/>
</dbReference>
<evidence type="ECO:0000256" key="2">
    <source>
        <dbReference type="SAM" id="MobiDB-lite"/>
    </source>
</evidence>
<feature type="coiled-coil region" evidence="1">
    <location>
        <begin position="578"/>
        <end position="612"/>
    </location>
</feature>
<dbReference type="GO" id="GO:1990758">
    <property type="term" value="P:mitotic sister chromatid biorientation"/>
    <property type="evidence" value="ECO:0007669"/>
    <property type="project" value="TreeGrafter"/>
</dbReference>
<dbReference type="OrthoDB" id="5592879at2759"/>
<dbReference type="SMART" id="SM00787">
    <property type="entry name" value="Spc7"/>
    <property type="match status" value="1"/>
</dbReference>
<keyword evidence="5" id="KW-1185">Reference proteome</keyword>
<evidence type="ECO:0000313" key="4">
    <source>
        <dbReference type="EMBL" id="KAG7195056.1"/>
    </source>
</evidence>
<feature type="region of interest" description="Disordered" evidence="2">
    <location>
        <begin position="66"/>
        <end position="99"/>
    </location>
</feature>
<dbReference type="InterPro" id="IPR013253">
    <property type="entry name" value="Spc7_domain"/>
</dbReference>
<evidence type="ECO:0000259" key="3">
    <source>
        <dbReference type="SMART" id="SM00787"/>
    </source>
</evidence>
<name>A0A9P7VBJ7_9ASCO</name>
<dbReference type="AlphaFoldDB" id="A0A9P7VBJ7"/>
<feature type="domain" description="Spc7 kinetochore protein" evidence="3">
    <location>
        <begin position="438"/>
        <end position="751"/>
    </location>
</feature>
<dbReference type="PANTHER" id="PTHR28260:SF1">
    <property type="entry name" value="SPINDLE POLE BODY COMPONENT SPC105"/>
    <property type="match status" value="1"/>
</dbReference>
<feature type="region of interest" description="Disordered" evidence="2">
    <location>
        <begin position="415"/>
        <end position="442"/>
    </location>
</feature>
<dbReference type="GO" id="GO:0034501">
    <property type="term" value="P:protein localization to kinetochore"/>
    <property type="evidence" value="ECO:0007669"/>
    <property type="project" value="TreeGrafter"/>
</dbReference>
<dbReference type="InterPro" id="IPR033338">
    <property type="entry name" value="Spc105/Spc7"/>
</dbReference>
<dbReference type="GO" id="GO:0007094">
    <property type="term" value="P:mitotic spindle assembly checkpoint signaling"/>
    <property type="evidence" value="ECO:0007669"/>
    <property type="project" value="TreeGrafter"/>
</dbReference>
<feature type="compositionally biased region" description="Basic and acidic residues" evidence="2">
    <location>
        <begin position="88"/>
        <end position="98"/>
    </location>
</feature>
<dbReference type="Pfam" id="PF08317">
    <property type="entry name" value="Spc7"/>
    <property type="match status" value="1"/>
</dbReference>
<feature type="coiled-coil region" evidence="1">
    <location>
        <begin position="645"/>
        <end position="696"/>
    </location>
</feature>
<feature type="region of interest" description="Disordered" evidence="2">
    <location>
        <begin position="371"/>
        <end position="390"/>
    </location>
</feature>
<dbReference type="RefSeq" id="XP_043050603.1">
    <property type="nucleotide sequence ID" value="XM_043194852.1"/>
</dbReference>
<evidence type="ECO:0000256" key="1">
    <source>
        <dbReference type="SAM" id="Coils"/>
    </source>
</evidence>
<evidence type="ECO:0000313" key="5">
    <source>
        <dbReference type="Proteomes" id="UP000790833"/>
    </source>
</evidence>
<dbReference type="GeneID" id="66117544"/>
<sequence>MQIIDLILSSSSPVNGAKRRCTMDTSDISFLGAHWNASRRPNLSQENSLAVTLQEEMDAAGTEILHDSSDDENDAAETGGMNVSTMKTAHDKKLHDTDPESSMELTAIAIPKSIRVGYESGNDNDNDNDNEETMELTGQVNPISFIHKQASVANSHNNSNHKSDGAAENESGSNDDSEPEMELTKNMRAPSFKPKPLVAPPELLTPSTELPHIENEQEESDMELTQAHNVALSNNIAHQLDDLQVEMEFSQPRSVSLSTITESTIDESVHVNEEEEEMEEMELTQHRSVTLSTIIENSVDNEAKTTPIENEEQEMEMTQVVGRSLVTPNTNIPPLVSPLQDEDVQEESSKMEITQVVSNLVTPRVTIKQDDEANQDGIQSPSKHNEAEQSVRTIIHSARPLVITTKLALTDADGEEVEGNEDFEHNDEQQEPSGNLTESQEPEYYDDADSYLPVELSDFLADIGIAFLEDEDVDVRMDTLSNEVVTHEHSPSDYVKAYAKLQLYNLYAFACEELTHTSKESAELFKEFDNVIRENNPQIFRKFYQADESDRAHYRLKFHMLKQFARYQLEKIWYEWRIQTIETVLERLEEKYIDLQEDKERLLKDLAMIEEISTHVNHQYQRMEDDCQMLEKREQELSTYTPDQLDTIREKYEGLSSQLSQVSQELESKQESAVLLERSLRTLEELKERYLQELTRNTILLNERKKFEQQDVVRLMQEFKVIVQLLDIQIMSFQDKEMLFLLDKHIIININLDDVLNLDNINFELPPRTWFHFGNLQERIKQIWMLMPSANVFEVYRNFVKVYYNLKQLDEDLYLIGLKFRVQFDSDNSSGKSGEEGMFSIQFNWYDFESKTNAVIHLMIALRDLVAYPPAFKIRVERVSTTNKWKPAILRDMVKNGLLNSATLAGVVTTD</sequence>
<keyword evidence="1" id="KW-0175">Coiled coil</keyword>
<dbReference type="EMBL" id="JAHMUF010000005">
    <property type="protein sequence ID" value="KAG7195056.1"/>
    <property type="molecule type" value="Genomic_DNA"/>
</dbReference>
<proteinExistence type="predicted"/>
<protein>
    <recommendedName>
        <fullName evidence="3">Spc7 kinetochore protein domain-containing protein</fullName>
    </recommendedName>
</protein>
<organism evidence="4 5">
    <name type="scientific">Scheffersomyces spartinae</name>
    <dbReference type="NCBI Taxonomy" id="45513"/>
    <lineage>
        <taxon>Eukaryota</taxon>
        <taxon>Fungi</taxon>
        <taxon>Dikarya</taxon>
        <taxon>Ascomycota</taxon>
        <taxon>Saccharomycotina</taxon>
        <taxon>Pichiomycetes</taxon>
        <taxon>Debaryomycetaceae</taxon>
        <taxon>Scheffersomyces</taxon>
    </lineage>
</organism>
<gene>
    <name evidence="4" type="ORF">KQ657_004170</name>
</gene>